<keyword evidence="2" id="KW-1185">Reference proteome</keyword>
<evidence type="ECO:0000313" key="1">
    <source>
        <dbReference type="EMBL" id="CAG8707071.1"/>
    </source>
</evidence>
<proteinExistence type="predicted"/>
<organism evidence="1 2">
    <name type="scientific">Ambispora leptoticha</name>
    <dbReference type="NCBI Taxonomy" id="144679"/>
    <lineage>
        <taxon>Eukaryota</taxon>
        <taxon>Fungi</taxon>
        <taxon>Fungi incertae sedis</taxon>
        <taxon>Mucoromycota</taxon>
        <taxon>Glomeromycotina</taxon>
        <taxon>Glomeromycetes</taxon>
        <taxon>Archaeosporales</taxon>
        <taxon>Ambisporaceae</taxon>
        <taxon>Ambispora</taxon>
    </lineage>
</organism>
<feature type="non-terminal residue" evidence="1">
    <location>
        <position position="1"/>
    </location>
</feature>
<dbReference type="OrthoDB" id="2351798at2759"/>
<feature type="non-terminal residue" evidence="1">
    <location>
        <position position="150"/>
    </location>
</feature>
<gene>
    <name evidence="1" type="ORF">ALEPTO_LOCUS11776</name>
</gene>
<comment type="caution">
    <text evidence="1">The sequence shown here is derived from an EMBL/GenBank/DDBJ whole genome shotgun (WGS) entry which is preliminary data.</text>
</comment>
<protein>
    <submittedName>
        <fullName evidence="1">14112_t:CDS:1</fullName>
    </submittedName>
</protein>
<sequence>VKKILRLADEVGGNIAKVKCIRKRWYNDQRWVDKSTPPDDAPAWTISSSYHPENIEKRSIEIEAEENEENNSNFKYLNEIAYREWEQEQDIDSNSMEDIEDEIQINVEEVEGSSKSKIPWLEREENDYCQIEAEAHYEALMKLLDKEDFF</sequence>
<reference evidence="1" key="1">
    <citation type="submission" date="2021-06" db="EMBL/GenBank/DDBJ databases">
        <authorList>
            <person name="Kallberg Y."/>
            <person name="Tangrot J."/>
            <person name="Rosling A."/>
        </authorList>
    </citation>
    <scope>NUCLEOTIDE SEQUENCE</scope>
    <source>
        <strain evidence="1">FL130A</strain>
    </source>
</reference>
<accession>A0A9N9HUX8</accession>
<dbReference type="EMBL" id="CAJVPS010021317">
    <property type="protein sequence ID" value="CAG8707071.1"/>
    <property type="molecule type" value="Genomic_DNA"/>
</dbReference>
<name>A0A9N9HUX8_9GLOM</name>
<dbReference type="AlphaFoldDB" id="A0A9N9HUX8"/>
<dbReference type="Proteomes" id="UP000789508">
    <property type="component" value="Unassembled WGS sequence"/>
</dbReference>
<evidence type="ECO:0000313" key="2">
    <source>
        <dbReference type="Proteomes" id="UP000789508"/>
    </source>
</evidence>